<dbReference type="InterPro" id="IPR011990">
    <property type="entry name" value="TPR-like_helical_dom_sf"/>
</dbReference>
<dbReference type="Proteomes" id="UP000467840">
    <property type="component" value="Chromosome 12"/>
</dbReference>
<sequence>MYGERVNFRTLEGAFQAYGNLGAVIEVRCLHGLASGQAVETILFDEMVSQQLRPNSATLVTILSAGSHLGSSEKGEKVHHYVKEGRFDLNVTLVTA</sequence>
<evidence type="ECO:0000313" key="2">
    <source>
        <dbReference type="Proteomes" id="UP000467840"/>
    </source>
</evidence>
<protein>
    <submittedName>
        <fullName evidence="1">Uncharacterized protein</fullName>
    </submittedName>
</protein>
<keyword evidence="2" id="KW-1185">Reference proteome</keyword>
<evidence type="ECO:0000313" key="1">
    <source>
        <dbReference type="EMBL" id="KAF2284006.1"/>
    </source>
</evidence>
<proteinExistence type="predicted"/>
<dbReference type="Gene3D" id="1.25.40.10">
    <property type="entry name" value="Tetratricopeptide repeat domain"/>
    <property type="match status" value="1"/>
</dbReference>
<comment type="caution">
    <text evidence="1">The sequence shown here is derived from an EMBL/GenBank/DDBJ whole genome shotgun (WGS) entry which is preliminary data.</text>
</comment>
<dbReference type="EMBL" id="JAAGAX010000018">
    <property type="protein sequence ID" value="KAF2284006.1"/>
    <property type="molecule type" value="Genomic_DNA"/>
</dbReference>
<dbReference type="AlphaFoldDB" id="A0A6A6K7E7"/>
<gene>
    <name evidence="1" type="ORF">GH714_017917</name>
</gene>
<organism evidence="1 2">
    <name type="scientific">Hevea brasiliensis</name>
    <name type="common">Para rubber tree</name>
    <name type="synonym">Siphonia brasiliensis</name>
    <dbReference type="NCBI Taxonomy" id="3981"/>
    <lineage>
        <taxon>Eukaryota</taxon>
        <taxon>Viridiplantae</taxon>
        <taxon>Streptophyta</taxon>
        <taxon>Embryophyta</taxon>
        <taxon>Tracheophyta</taxon>
        <taxon>Spermatophyta</taxon>
        <taxon>Magnoliopsida</taxon>
        <taxon>eudicotyledons</taxon>
        <taxon>Gunneridae</taxon>
        <taxon>Pentapetalae</taxon>
        <taxon>rosids</taxon>
        <taxon>fabids</taxon>
        <taxon>Malpighiales</taxon>
        <taxon>Euphorbiaceae</taxon>
        <taxon>Crotonoideae</taxon>
        <taxon>Micrandreae</taxon>
        <taxon>Hevea</taxon>
    </lineage>
</organism>
<reference evidence="1 2" key="1">
    <citation type="journal article" date="2020" name="Mol. Plant">
        <title>The Chromosome-Based Rubber Tree Genome Provides New Insights into Spurge Genome Evolution and Rubber Biosynthesis.</title>
        <authorList>
            <person name="Liu J."/>
            <person name="Shi C."/>
            <person name="Shi C.C."/>
            <person name="Li W."/>
            <person name="Zhang Q.J."/>
            <person name="Zhang Y."/>
            <person name="Li K."/>
            <person name="Lu H.F."/>
            <person name="Shi C."/>
            <person name="Zhu S.T."/>
            <person name="Xiao Z.Y."/>
            <person name="Nan H."/>
            <person name="Yue Y."/>
            <person name="Zhu X.G."/>
            <person name="Wu Y."/>
            <person name="Hong X.N."/>
            <person name="Fan G.Y."/>
            <person name="Tong Y."/>
            <person name="Zhang D."/>
            <person name="Mao C.L."/>
            <person name="Liu Y.L."/>
            <person name="Hao S.J."/>
            <person name="Liu W.Q."/>
            <person name="Lv M.Q."/>
            <person name="Zhang H.B."/>
            <person name="Liu Y."/>
            <person name="Hu-Tang G.R."/>
            <person name="Wang J.P."/>
            <person name="Wang J.H."/>
            <person name="Sun Y.H."/>
            <person name="Ni S.B."/>
            <person name="Chen W.B."/>
            <person name="Zhang X.C."/>
            <person name="Jiao Y.N."/>
            <person name="Eichler E.E."/>
            <person name="Li G.H."/>
            <person name="Liu X."/>
            <person name="Gao L.Z."/>
        </authorList>
    </citation>
    <scope>NUCLEOTIDE SEQUENCE [LARGE SCALE GENOMIC DNA]</scope>
    <source>
        <strain evidence="2">cv. GT1</strain>
        <tissue evidence="1">Leaf</tissue>
    </source>
</reference>
<name>A0A6A6K7E7_HEVBR</name>
<accession>A0A6A6K7E7</accession>